<organism evidence="1 2">
    <name type="scientific">Streptomyces prasinus</name>
    <dbReference type="NCBI Taxonomy" id="67345"/>
    <lineage>
        <taxon>Bacteria</taxon>
        <taxon>Bacillati</taxon>
        <taxon>Actinomycetota</taxon>
        <taxon>Actinomycetes</taxon>
        <taxon>Kitasatosporales</taxon>
        <taxon>Streptomycetaceae</taxon>
        <taxon>Streptomyces</taxon>
    </lineage>
</organism>
<reference evidence="1 2" key="1">
    <citation type="submission" date="2017-09" db="EMBL/GenBank/DDBJ databases">
        <authorList>
            <person name="Lee N."/>
            <person name="Cho B.-K."/>
        </authorList>
    </citation>
    <scope>NUCLEOTIDE SEQUENCE [LARGE SCALE GENOMIC DNA]</scope>
    <source>
        <strain evidence="1 2">ATCC 13879</strain>
    </source>
</reference>
<keyword evidence="2" id="KW-1185">Reference proteome</keyword>
<proteinExistence type="predicted"/>
<dbReference type="Proteomes" id="UP000326041">
    <property type="component" value="Chromosome"/>
</dbReference>
<evidence type="ECO:0000313" key="2">
    <source>
        <dbReference type="Proteomes" id="UP000326041"/>
    </source>
</evidence>
<dbReference type="EMBL" id="CP023697">
    <property type="protein sequence ID" value="QEV09263.1"/>
    <property type="molecule type" value="Genomic_DNA"/>
</dbReference>
<accession>A0ABX6B389</accession>
<sequence>MSAVKRRLDRSLRAQAGVIFLLGVGVAALFRRDGHPVIRIVHGAFCTGVTAAVLAGRRRRAVRAAGTDAGTVADLHRGIRRGEVPRDPEERAAMRRPADDRLDRLRRTGRWLPYRLALMGLVAAGLLVLGVVDGSVVPSAAFAVGTLGFCWWVLWMRRRSMRRLRTARSAAGSPGEHG</sequence>
<gene>
    <name evidence="1" type="ORF">CP972_29905</name>
</gene>
<dbReference type="GeneID" id="95538696"/>
<evidence type="ECO:0008006" key="3">
    <source>
        <dbReference type="Google" id="ProtNLM"/>
    </source>
</evidence>
<evidence type="ECO:0000313" key="1">
    <source>
        <dbReference type="EMBL" id="QEV09263.1"/>
    </source>
</evidence>
<name>A0ABX6B389_9ACTN</name>
<dbReference type="RefSeq" id="WP_055609342.1">
    <property type="nucleotide sequence ID" value="NZ_CP023697.1"/>
</dbReference>
<protein>
    <recommendedName>
        <fullName evidence="3">DUF3040 domain-containing protein</fullName>
    </recommendedName>
</protein>